<evidence type="ECO:0000313" key="1">
    <source>
        <dbReference type="EMBL" id="MED6288704.1"/>
    </source>
</evidence>
<name>A0ABU7EPY9_9TELE</name>
<dbReference type="Proteomes" id="UP001352852">
    <property type="component" value="Unassembled WGS sequence"/>
</dbReference>
<gene>
    <name evidence="1" type="ORF">CHARACLAT_029273</name>
</gene>
<accession>A0ABU7EPY9</accession>
<comment type="caution">
    <text evidence="1">The sequence shown here is derived from an EMBL/GenBank/DDBJ whole genome shotgun (WGS) entry which is preliminary data.</text>
</comment>
<reference evidence="1 2" key="1">
    <citation type="submission" date="2021-06" db="EMBL/GenBank/DDBJ databases">
        <authorList>
            <person name="Palmer J.M."/>
        </authorList>
    </citation>
    <scope>NUCLEOTIDE SEQUENCE [LARGE SCALE GENOMIC DNA]</scope>
    <source>
        <strain evidence="1 2">CL_MEX2019</strain>
        <tissue evidence="1">Muscle</tissue>
    </source>
</reference>
<proteinExistence type="predicted"/>
<keyword evidence="2" id="KW-1185">Reference proteome</keyword>
<evidence type="ECO:0000313" key="2">
    <source>
        <dbReference type="Proteomes" id="UP001352852"/>
    </source>
</evidence>
<protein>
    <submittedName>
        <fullName evidence="1">Uncharacterized protein</fullName>
    </submittedName>
</protein>
<sequence length="111" mass="12370">MTSLTPPTRRSVSLCCIRWRSARSACRSSDEAATNELRPGGISQLEQQEGRVFHNKSHLRSETLKPLVATGTRVLNVCVSMETLCYCSPCERVSDLLLFLVNWGILGNVFL</sequence>
<dbReference type="EMBL" id="JAHUTJ010061474">
    <property type="protein sequence ID" value="MED6288704.1"/>
    <property type="molecule type" value="Genomic_DNA"/>
</dbReference>
<organism evidence="1 2">
    <name type="scientific">Characodon lateralis</name>
    <dbReference type="NCBI Taxonomy" id="208331"/>
    <lineage>
        <taxon>Eukaryota</taxon>
        <taxon>Metazoa</taxon>
        <taxon>Chordata</taxon>
        <taxon>Craniata</taxon>
        <taxon>Vertebrata</taxon>
        <taxon>Euteleostomi</taxon>
        <taxon>Actinopterygii</taxon>
        <taxon>Neopterygii</taxon>
        <taxon>Teleostei</taxon>
        <taxon>Neoteleostei</taxon>
        <taxon>Acanthomorphata</taxon>
        <taxon>Ovalentaria</taxon>
        <taxon>Atherinomorphae</taxon>
        <taxon>Cyprinodontiformes</taxon>
        <taxon>Goodeidae</taxon>
        <taxon>Characodon</taxon>
    </lineage>
</organism>